<dbReference type="AlphaFoldDB" id="A0A923I4R4"/>
<gene>
    <name evidence="7" type="ORF">GH810_11765</name>
</gene>
<dbReference type="EMBL" id="WJBD01000014">
    <property type="protein sequence ID" value="MBC3888990.1"/>
    <property type="molecule type" value="Genomic_DNA"/>
</dbReference>
<evidence type="ECO:0000256" key="1">
    <source>
        <dbReference type="ARBA" id="ARBA00004141"/>
    </source>
</evidence>
<feature type="transmembrane region" description="Helical" evidence="6">
    <location>
        <begin position="95"/>
        <end position="111"/>
    </location>
</feature>
<keyword evidence="8" id="KW-1185">Reference proteome</keyword>
<evidence type="ECO:0000256" key="2">
    <source>
        <dbReference type="ARBA" id="ARBA00009190"/>
    </source>
</evidence>
<dbReference type="PANTHER" id="PTHR12608:SF1">
    <property type="entry name" value="TRANSMEMBRANE PROTEIN 165"/>
    <property type="match status" value="1"/>
</dbReference>
<dbReference type="RefSeq" id="WP_148568257.1">
    <property type="nucleotide sequence ID" value="NZ_RXYA01000016.1"/>
</dbReference>
<name>A0A923I4R4_9FIRM</name>
<keyword evidence="3 6" id="KW-0812">Transmembrane</keyword>
<dbReference type="OrthoDB" id="9801356at2"/>
<keyword evidence="5 6" id="KW-0472">Membrane</keyword>
<organism evidence="7 8">
    <name type="scientific">Acetobacterium paludosum</name>
    <dbReference type="NCBI Taxonomy" id="52693"/>
    <lineage>
        <taxon>Bacteria</taxon>
        <taxon>Bacillati</taxon>
        <taxon>Bacillota</taxon>
        <taxon>Clostridia</taxon>
        <taxon>Eubacteriales</taxon>
        <taxon>Eubacteriaceae</taxon>
        <taxon>Acetobacterium</taxon>
    </lineage>
</organism>
<feature type="transmembrane region" description="Helical" evidence="6">
    <location>
        <begin position="66"/>
        <end position="83"/>
    </location>
</feature>
<evidence type="ECO:0000313" key="7">
    <source>
        <dbReference type="EMBL" id="MBC3888990.1"/>
    </source>
</evidence>
<keyword evidence="4 6" id="KW-1133">Transmembrane helix</keyword>
<dbReference type="Proteomes" id="UP000616595">
    <property type="component" value="Unassembled WGS sequence"/>
</dbReference>
<comment type="similarity">
    <text evidence="2 6">Belongs to the GDT1 family.</text>
</comment>
<feature type="transmembrane region" description="Helical" evidence="6">
    <location>
        <begin position="163"/>
        <end position="182"/>
    </location>
</feature>
<reference evidence="7" key="2">
    <citation type="submission" date="2020-10" db="EMBL/GenBank/DDBJ databases">
        <title>Comparative genomics of the Acetobacterium genus.</title>
        <authorList>
            <person name="Marshall C."/>
            <person name="May H."/>
            <person name="Norman S."/>
        </authorList>
    </citation>
    <scope>NUCLEOTIDE SEQUENCE</scope>
    <source>
        <strain evidence="7">DER-2019</strain>
    </source>
</reference>
<dbReference type="InterPro" id="IPR001727">
    <property type="entry name" value="GDT1-like"/>
</dbReference>
<evidence type="ECO:0000256" key="5">
    <source>
        <dbReference type="ARBA" id="ARBA00023136"/>
    </source>
</evidence>
<evidence type="ECO:0000256" key="6">
    <source>
        <dbReference type="RuleBase" id="RU365102"/>
    </source>
</evidence>
<sequence>MSEFIKALLLVVVAEMGDKTQLLAMAMAGKYKVAQVMLGVLIATILNHALAVLAGTYLSSVIPMQTVEIVAAIAFLAFGIWTLRGDKIDEDGEKKHRFGPVVTVAIAFFIAEMGDKTQLMTITIAAESTQPLFILMGTTTGMLIADGIGILGGAWLAKHIPDIYIKWMAGIIFMFFGTLTLFKTLPALFISPIYIIPFFVVLGILIYIFGVKLAYHDKPISSESGDQSK</sequence>
<evidence type="ECO:0000256" key="3">
    <source>
        <dbReference type="ARBA" id="ARBA00022692"/>
    </source>
</evidence>
<dbReference type="PANTHER" id="PTHR12608">
    <property type="entry name" value="TRANSMEMBRANE PROTEIN HTP-1 RELATED"/>
    <property type="match status" value="1"/>
</dbReference>
<feature type="transmembrane region" description="Helical" evidence="6">
    <location>
        <begin position="194"/>
        <end position="215"/>
    </location>
</feature>
<comment type="caution">
    <text evidence="7">The sequence shown here is derived from an EMBL/GenBank/DDBJ whole genome shotgun (WGS) entry which is preliminary data.</text>
</comment>
<comment type="subcellular location">
    <subcellularLocation>
        <location evidence="1 6">Membrane</location>
        <topology evidence="1 6">Multi-pass membrane protein</topology>
    </subcellularLocation>
</comment>
<feature type="transmembrane region" description="Helical" evidence="6">
    <location>
        <begin position="132"/>
        <end position="157"/>
    </location>
</feature>
<dbReference type="GO" id="GO:0016020">
    <property type="term" value="C:membrane"/>
    <property type="evidence" value="ECO:0007669"/>
    <property type="project" value="UniProtKB-SubCell"/>
</dbReference>
<accession>A0A923I4R4</accession>
<evidence type="ECO:0000313" key="8">
    <source>
        <dbReference type="Proteomes" id="UP000616595"/>
    </source>
</evidence>
<dbReference type="GO" id="GO:0046873">
    <property type="term" value="F:metal ion transmembrane transporter activity"/>
    <property type="evidence" value="ECO:0007669"/>
    <property type="project" value="InterPro"/>
</dbReference>
<feature type="transmembrane region" description="Helical" evidence="6">
    <location>
        <begin position="36"/>
        <end position="59"/>
    </location>
</feature>
<dbReference type="Pfam" id="PF01169">
    <property type="entry name" value="GDT1"/>
    <property type="match status" value="2"/>
</dbReference>
<protein>
    <recommendedName>
        <fullName evidence="6">GDT1 family protein</fullName>
    </recommendedName>
</protein>
<proteinExistence type="inferred from homology"/>
<evidence type="ECO:0000256" key="4">
    <source>
        <dbReference type="ARBA" id="ARBA00022989"/>
    </source>
</evidence>
<reference evidence="7" key="1">
    <citation type="submission" date="2019-10" db="EMBL/GenBank/DDBJ databases">
        <authorList>
            <person name="Ross D.E."/>
            <person name="Gulliver D."/>
        </authorList>
    </citation>
    <scope>NUCLEOTIDE SEQUENCE</scope>
    <source>
        <strain evidence="7">DER-2019</strain>
    </source>
</reference>